<evidence type="ECO:0000256" key="2">
    <source>
        <dbReference type="ARBA" id="ARBA00022448"/>
    </source>
</evidence>
<dbReference type="PANTHER" id="PTHR33989:SF4">
    <property type="entry name" value="PTS SYSTEM N,N'-DIACETYLCHITOBIOSE-SPECIFIC EIIC COMPONENT"/>
    <property type="match status" value="1"/>
</dbReference>
<comment type="subcellular location">
    <subcellularLocation>
        <location evidence="1">Cell membrane</location>
        <topology evidence="1">Multi-pass membrane protein</topology>
    </subcellularLocation>
</comment>
<protein>
    <recommendedName>
        <fullName evidence="8">Permease IIC component</fullName>
    </recommendedName>
</protein>
<feature type="transmembrane region" description="Helical" evidence="9">
    <location>
        <begin position="79"/>
        <end position="100"/>
    </location>
</feature>
<feature type="transmembrane region" description="Helical" evidence="9">
    <location>
        <begin position="389"/>
        <end position="408"/>
    </location>
</feature>
<feature type="domain" description="PTS EIIC type-3" evidence="10">
    <location>
        <begin position="12"/>
        <end position="407"/>
    </location>
</feature>
<evidence type="ECO:0000313" key="12">
    <source>
        <dbReference type="Proteomes" id="UP000257014"/>
    </source>
</evidence>
<keyword evidence="5 9" id="KW-0812">Transmembrane</keyword>
<keyword evidence="6 9" id="KW-1133">Transmembrane helix</keyword>
<feature type="transmembrane region" description="Helical" evidence="9">
    <location>
        <begin position="237"/>
        <end position="261"/>
    </location>
</feature>
<feature type="transmembrane region" description="Helical" evidence="9">
    <location>
        <begin position="138"/>
        <end position="158"/>
    </location>
</feature>
<feature type="transmembrane region" description="Helical" evidence="9">
    <location>
        <begin position="339"/>
        <end position="359"/>
    </location>
</feature>
<keyword evidence="2 8" id="KW-0813">Transport</keyword>
<feature type="transmembrane region" description="Helical" evidence="9">
    <location>
        <begin position="210"/>
        <end position="230"/>
    </location>
</feature>
<dbReference type="PROSITE" id="PS51105">
    <property type="entry name" value="PTS_EIIC_TYPE_3"/>
    <property type="match status" value="1"/>
</dbReference>
<dbReference type="InterPro" id="IPR004501">
    <property type="entry name" value="PTS_EIIC_3"/>
</dbReference>
<keyword evidence="3 8" id="KW-1003">Cell membrane</keyword>
<comment type="caution">
    <text evidence="11">The sequence shown here is derived from an EMBL/GenBank/DDBJ whole genome shotgun (WGS) entry which is preliminary data.</text>
</comment>
<dbReference type="Pfam" id="PF02378">
    <property type="entry name" value="PTS_EIIC"/>
    <property type="match status" value="1"/>
</dbReference>
<dbReference type="InterPro" id="IPR003352">
    <property type="entry name" value="PTS_EIIC"/>
</dbReference>
<feature type="transmembrane region" description="Helical" evidence="9">
    <location>
        <begin position="281"/>
        <end position="303"/>
    </location>
</feature>
<evidence type="ECO:0000256" key="5">
    <source>
        <dbReference type="ARBA" id="ARBA00022692"/>
    </source>
</evidence>
<name>A0A3E0K8J8_9BACI</name>
<proteinExistence type="predicted"/>
<dbReference type="Proteomes" id="UP000257014">
    <property type="component" value="Unassembled WGS sequence"/>
</dbReference>
<dbReference type="GO" id="GO:0005886">
    <property type="term" value="C:plasma membrane"/>
    <property type="evidence" value="ECO:0007669"/>
    <property type="project" value="UniProtKB-SubCell"/>
</dbReference>
<dbReference type="PANTHER" id="PTHR33989">
    <property type="match status" value="1"/>
</dbReference>
<dbReference type="PIRSF" id="PIRSF006351">
    <property type="entry name" value="PTS_EIIC-Cellobiose"/>
    <property type="match status" value="1"/>
</dbReference>
<evidence type="ECO:0000259" key="10">
    <source>
        <dbReference type="PROSITE" id="PS51105"/>
    </source>
</evidence>
<evidence type="ECO:0000256" key="8">
    <source>
        <dbReference type="PIRNR" id="PIRNR006351"/>
    </source>
</evidence>
<dbReference type="AlphaFoldDB" id="A0A3E0K8J8"/>
<accession>A0A3E0K8J8</accession>
<evidence type="ECO:0000256" key="4">
    <source>
        <dbReference type="ARBA" id="ARBA00022597"/>
    </source>
</evidence>
<evidence type="ECO:0000256" key="6">
    <source>
        <dbReference type="ARBA" id="ARBA00022989"/>
    </source>
</evidence>
<comment type="function">
    <text evidence="8">The phosphoenolpyruvate-dependent sugar phosphotransferase system (PTS), a major carbohydrate active -transport system, catalyzes the phosphorylation of incoming sugar substrates concomitant with their translocation across the cell membrane.</text>
</comment>
<reference evidence="11 12" key="1">
    <citation type="submission" date="2018-03" db="EMBL/GenBank/DDBJ databases">
        <authorList>
            <person name="Keele B.F."/>
        </authorList>
    </citation>
    <scope>NUCLEOTIDE SEQUENCE [LARGE SCALE GENOMIC DNA]</scope>
    <source>
        <strain evidence="11">ZCTH4_d</strain>
    </source>
</reference>
<dbReference type="GO" id="GO:0008982">
    <property type="term" value="F:protein-N(PI)-phosphohistidine-sugar phosphotransferase activity"/>
    <property type="evidence" value="ECO:0007669"/>
    <property type="project" value="UniProtKB-UniRule"/>
</dbReference>
<gene>
    <name evidence="11" type="ORF">C6P37_01990</name>
</gene>
<evidence type="ECO:0000313" key="11">
    <source>
        <dbReference type="EMBL" id="REJ31130.1"/>
    </source>
</evidence>
<evidence type="ECO:0000256" key="9">
    <source>
        <dbReference type="SAM" id="Phobius"/>
    </source>
</evidence>
<dbReference type="EMBL" id="QEWE01000007">
    <property type="protein sequence ID" value="REJ31130.1"/>
    <property type="molecule type" value="Genomic_DNA"/>
</dbReference>
<keyword evidence="7 8" id="KW-0472">Membrane</keyword>
<sequence>MSAKADGFINFLEKHLTPIATRIENQRHIATIKDGMISLMAILMVGSISLIIAGVGNFFPEGSPVHGFFTRHSALLNLPFNFTFGLLSIYSAVSISYTHARRLDLPPLHAIIGGVLATVILCGRYEDGKFDFAFLDSRGLFVSIFASMFAVEAMKWLVEKKITIRIKGLPDMIGKTFEAILPLLVIIIASMIINQTVISLSGGQILPEVFTTMFAPAVKGIDSYLGVFLVSLFEMMFWFLGLNGYAILVGFTLPFMTHYLAENAAAFSAGEVPQYIFTENWWGYFLACTGSGLTGALAILALFSKSKTLRATGKATIIPAFFNISEPVVYGFPVVYNPYLFLPFVIGTPLLGMFTYFIFDMGWVRAPIASVGGMPTPIAQYLVTLDWKAVLLVPVILGLAILMYYPFFKIYEKSVLKKEELETQAQSKEGDVLKDLDLDF</sequence>
<evidence type="ECO:0000256" key="7">
    <source>
        <dbReference type="ARBA" id="ARBA00023136"/>
    </source>
</evidence>
<dbReference type="GO" id="GO:0009401">
    <property type="term" value="P:phosphoenolpyruvate-dependent sugar phosphotransferase system"/>
    <property type="evidence" value="ECO:0007669"/>
    <property type="project" value="InterPro"/>
</dbReference>
<dbReference type="InterPro" id="IPR004796">
    <property type="entry name" value="PTS_IIC_cello"/>
</dbReference>
<evidence type="ECO:0000256" key="3">
    <source>
        <dbReference type="ARBA" id="ARBA00022475"/>
    </source>
</evidence>
<keyword evidence="4 8" id="KW-0762">Sugar transport</keyword>
<organism evidence="11 12">
    <name type="scientific">Caldibacillus debilis</name>
    <dbReference type="NCBI Taxonomy" id="301148"/>
    <lineage>
        <taxon>Bacteria</taxon>
        <taxon>Bacillati</taxon>
        <taxon>Bacillota</taxon>
        <taxon>Bacilli</taxon>
        <taxon>Bacillales</taxon>
        <taxon>Bacillaceae</taxon>
        <taxon>Caldibacillus</taxon>
    </lineage>
</organism>
<feature type="transmembrane region" description="Helical" evidence="9">
    <location>
        <begin position="37"/>
        <end position="59"/>
    </location>
</feature>
<evidence type="ECO:0000256" key="1">
    <source>
        <dbReference type="ARBA" id="ARBA00004651"/>
    </source>
</evidence>
<dbReference type="GO" id="GO:1902815">
    <property type="term" value="P:N,N'-diacetylchitobiose import"/>
    <property type="evidence" value="ECO:0007669"/>
    <property type="project" value="TreeGrafter"/>
</dbReference>
<feature type="transmembrane region" description="Helical" evidence="9">
    <location>
        <begin position="179"/>
        <end position="198"/>
    </location>
</feature>
<feature type="transmembrane region" description="Helical" evidence="9">
    <location>
        <begin position="107"/>
        <end position="126"/>
    </location>
</feature>
<dbReference type="RefSeq" id="WP_276642402.1">
    <property type="nucleotide sequence ID" value="NZ_LZRR01000085.1"/>
</dbReference>
<dbReference type="InterPro" id="IPR051088">
    <property type="entry name" value="PTS_Sugar-EIIC/EIIB"/>
</dbReference>